<dbReference type="AlphaFoldDB" id="A0A818Y4F7"/>
<organism evidence="1 2">
    <name type="scientific">Adineta steineri</name>
    <dbReference type="NCBI Taxonomy" id="433720"/>
    <lineage>
        <taxon>Eukaryota</taxon>
        <taxon>Metazoa</taxon>
        <taxon>Spiralia</taxon>
        <taxon>Gnathifera</taxon>
        <taxon>Rotifera</taxon>
        <taxon>Eurotatoria</taxon>
        <taxon>Bdelloidea</taxon>
        <taxon>Adinetida</taxon>
        <taxon>Adinetidae</taxon>
        <taxon>Adineta</taxon>
    </lineage>
</organism>
<reference evidence="1" key="1">
    <citation type="submission" date="2021-02" db="EMBL/GenBank/DDBJ databases">
        <authorList>
            <person name="Nowell W R."/>
        </authorList>
    </citation>
    <scope>NUCLEOTIDE SEQUENCE</scope>
</reference>
<proteinExistence type="predicted"/>
<dbReference type="Proteomes" id="UP000663844">
    <property type="component" value="Unassembled WGS sequence"/>
</dbReference>
<protein>
    <submittedName>
        <fullName evidence="1">Uncharacterized protein</fullName>
    </submittedName>
</protein>
<dbReference type="InterPro" id="IPR015915">
    <property type="entry name" value="Kelch-typ_b-propeller"/>
</dbReference>
<evidence type="ECO:0000313" key="1">
    <source>
        <dbReference type="EMBL" id="CAF3748618.1"/>
    </source>
</evidence>
<dbReference type="Gene3D" id="2.120.10.80">
    <property type="entry name" value="Kelch-type beta propeller"/>
    <property type="match status" value="1"/>
</dbReference>
<gene>
    <name evidence="1" type="ORF">OXD698_LOCUS15319</name>
</gene>
<name>A0A818Y4F7_9BILA</name>
<sequence length="104" mass="11653">MYLKNNQLILISGGTAVGSITDYYNNKTHLNNAIAKRAHHQATYILQLNAVLITGRNNHTHVEATMINNGAPNTATVSVERYNYTTGKFNIVANMKDERYYHNG</sequence>
<accession>A0A818Y4F7</accession>
<dbReference type="EMBL" id="CAJOAZ010001006">
    <property type="protein sequence ID" value="CAF3748618.1"/>
    <property type="molecule type" value="Genomic_DNA"/>
</dbReference>
<comment type="caution">
    <text evidence="1">The sequence shown here is derived from an EMBL/GenBank/DDBJ whole genome shotgun (WGS) entry which is preliminary data.</text>
</comment>
<evidence type="ECO:0000313" key="2">
    <source>
        <dbReference type="Proteomes" id="UP000663844"/>
    </source>
</evidence>